<sequence>MYKRTFIFGYGFFLSAVAGTLLGLFYVAQNFLIDYFWQGSFFQPLRNAIVITFIALVIIFSRKFFGQLPQNFSNVMVEIRQTGTADYRFVLLQMIIPAIILVSGTSLGPEATLMSSTILYGVWISDKLRYIDVHFLSLKKESFLKRVYIILIPHRYLLHKQNIPNHNGVFLTKRFTKITYFLSGVACFAGTLIYFREPSFIIRIGTSQWHTNELNWFIPLLIGSYLLGNVYLQIMIQLRKILQARLYNTIQMVIFGGIAIYIASLIAPDLLFSGQHNFHLFTTAWQNQTPIYLAVMSFAKLLLLTICLNTGWIGGDIFPVIFAATAQGFAIGTIIPNLDHTYVAVVVAIGMASAILESPMLVGSLMAIFFAPLNLVPIILIATILLMEVRSIQKRYTKYIPTVFDQMQK</sequence>
<dbReference type="PANTHER" id="PTHR43427:SF12">
    <property type="entry name" value="CHLORIDE TRANSPORTER"/>
    <property type="match status" value="1"/>
</dbReference>
<dbReference type="Pfam" id="PF00654">
    <property type="entry name" value="Voltage_CLC"/>
    <property type="match status" value="1"/>
</dbReference>
<feature type="transmembrane region" description="Helical" evidence="5">
    <location>
        <begin position="48"/>
        <end position="65"/>
    </location>
</feature>
<evidence type="ECO:0000256" key="5">
    <source>
        <dbReference type="SAM" id="Phobius"/>
    </source>
</evidence>
<keyword evidence="2 5" id="KW-0812">Transmembrane</keyword>
<dbReference type="SUPFAM" id="SSF81340">
    <property type="entry name" value="Clc chloride channel"/>
    <property type="match status" value="1"/>
</dbReference>
<dbReference type="CDD" id="cd00400">
    <property type="entry name" value="Voltage_gated_ClC"/>
    <property type="match status" value="1"/>
</dbReference>
<dbReference type="AlphaFoldDB" id="A0A0A1GV84"/>
<dbReference type="GO" id="GO:0015108">
    <property type="term" value="F:chloride transmembrane transporter activity"/>
    <property type="evidence" value="ECO:0007669"/>
    <property type="project" value="InterPro"/>
</dbReference>
<dbReference type="HOGENOM" id="CLU_015263_8_0_9"/>
<dbReference type="RefSeq" id="WP_041094202.1">
    <property type="nucleotide sequence ID" value="NZ_AP014680.1"/>
</dbReference>
<feature type="transmembrane region" description="Helical" evidence="5">
    <location>
        <begin position="7"/>
        <end position="28"/>
    </location>
</feature>
<evidence type="ECO:0008006" key="8">
    <source>
        <dbReference type="Google" id="ProtNLM"/>
    </source>
</evidence>
<organism evidence="6 7">
    <name type="scientific">Paucilactobacillus hokkaidonensis JCM 18461</name>
    <dbReference type="NCBI Taxonomy" id="1291742"/>
    <lineage>
        <taxon>Bacteria</taxon>
        <taxon>Bacillati</taxon>
        <taxon>Bacillota</taxon>
        <taxon>Bacilli</taxon>
        <taxon>Lactobacillales</taxon>
        <taxon>Lactobacillaceae</taxon>
        <taxon>Paucilactobacillus</taxon>
    </lineage>
</organism>
<evidence type="ECO:0000256" key="3">
    <source>
        <dbReference type="ARBA" id="ARBA00022989"/>
    </source>
</evidence>
<dbReference type="GO" id="GO:0016020">
    <property type="term" value="C:membrane"/>
    <property type="evidence" value="ECO:0007669"/>
    <property type="project" value="UniProtKB-SubCell"/>
</dbReference>
<feature type="transmembrane region" description="Helical" evidence="5">
    <location>
        <begin position="368"/>
        <end position="389"/>
    </location>
</feature>
<dbReference type="STRING" id="1291742.LOOC260_116170"/>
<reference evidence="6 7" key="1">
    <citation type="submission" date="2014-11" db="EMBL/GenBank/DDBJ databases">
        <title>Complete genome sequence and analysis of Lactobacillus hokkaidonensis LOOC260T.</title>
        <authorList>
            <person name="Tanizawa Y."/>
            <person name="Tohno M."/>
            <person name="Kaminuma E."/>
            <person name="Nakamura Y."/>
            <person name="Arita M."/>
        </authorList>
    </citation>
    <scope>NUCLEOTIDE SEQUENCE [LARGE SCALE GENOMIC DNA]</scope>
    <source>
        <strain evidence="6 7">LOOC260</strain>
    </source>
</reference>
<feature type="transmembrane region" description="Helical" evidence="5">
    <location>
        <begin position="178"/>
        <end position="195"/>
    </location>
</feature>
<dbReference type="InterPro" id="IPR050368">
    <property type="entry name" value="ClC-type_chloride_channel"/>
</dbReference>
<feature type="transmembrane region" description="Helical" evidence="5">
    <location>
        <begin position="216"/>
        <end position="238"/>
    </location>
</feature>
<feature type="transmembrane region" description="Helical" evidence="5">
    <location>
        <begin position="317"/>
        <end position="335"/>
    </location>
</feature>
<protein>
    <recommendedName>
        <fullName evidence="8">Chloride channel protein</fullName>
    </recommendedName>
</protein>
<feature type="transmembrane region" description="Helical" evidence="5">
    <location>
        <begin position="86"/>
        <end position="107"/>
    </location>
</feature>
<dbReference type="InterPro" id="IPR014743">
    <property type="entry name" value="Cl-channel_core"/>
</dbReference>
<evidence type="ECO:0000256" key="2">
    <source>
        <dbReference type="ARBA" id="ARBA00022692"/>
    </source>
</evidence>
<proteinExistence type="predicted"/>
<dbReference type="KEGG" id="lho:LOOC260_116170"/>
<dbReference type="PANTHER" id="PTHR43427">
    <property type="entry name" value="CHLORIDE CHANNEL PROTEIN CLC-E"/>
    <property type="match status" value="1"/>
</dbReference>
<evidence type="ECO:0000313" key="6">
    <source>
        <dbReference type="EMBL" id="BAP86127.1"/>
    </source>
</evidence>
<dbReference type="Proteomes" id="UP000031620">
    <property type="component" value="Chromosome"/>
</dbReference>
<feature type="transmembrane region" description="Helical" evidence="5">
    <location>
        <begin position="291"/>
        <end position="311"/>
    </location>
</feature>
<evidence type="ECO:0000313" key="7">
    <source>
        <dbReference type="Proteomes" id="UP000031620"/>
    </source>
</evidence>
<keyword evidence="3 5" id="KW-1133">Transmembrane helix</keyword>
<dbReference type="EMBL" id="AP014680">
    <property type="protein sequence ID" value="BAP86127.1"/>
    <property type="molecule type" value="Genomic_DNA"/>
</dbReference>
<accession>A0A0A1GV84</accession>
<feature type="transmembrane region" description="Helical" evidence="5">
    <location>
        <begin position="250"/>
        <end position="271"/>
    </location>
</feature>
<evidence type="ECO:0000256" key="4">
    <source>
        <dbReference type="ARBA" id="ARBA00023136"/>
    </source>
</evidence>
<evidence type="ECO:0000256" key="1">
    <source>
        <dbReference type="ARBA" id="ARBA00004141"/>
    </source>
</evidence>
<keyword evidence="4 5" id="KW-0472">Membrane</keyword>
<gene>
    <name evidence="6" type="ORF">LOOC260_116170</name>
</gene>
<dbReference type="Gene3D" id="1.10.3080.10">
    <property type="entry name" value="Clc chloride channel"/>
    <property type="match status" value="1"/>
</dbReference>
<dbReference type="InterPro" id="IPR001807">
    <property type="entry name" value="ClC"/>
</dbReference>
<name>A0A0A1GV84_9LACO</name>
<comment type="subcellular location">
    <subcellularLocation>
        <location evidence="1">Membrane</location>
        <topology evidence="1">Multi-pass membrane protein</topology>
    </subcellularLocation>
</comment>
<feature type="transmembrane region" description="Helical" evidence="5">
    <location>
        <begin position="342"/>
        <end position="362"/>
    </location>
</feature>